<evidence type="ECO:0000256" key="3">
    <source>
        <dbReference type="RuleBase" id="RU368077"/>
    </source>
</evidence>
<dbReference type="InterPro" id="IPR006328">
    <property type="entry name" value="2-HAD"/>
</dbReference>
<name>A0A916ZYD1_9HYPH</name>
<keyword evidence="5" id="KW-1185">Reference proteome</keyword>
<dbReference type="Pfam" id="PF00702">
    <property type="entry name" value="Hydrolase"/>
    <property type="match status" value="1"/>
</dbReference>
<dbReference type="EC" id="3.8.1.2" evidence="3"/>
<dbReference type="InterPro" id="IPR036412">
    <property type="entry name" value="HAD-like_sf"/>
</dbReference>
<proteinExistence type="inferred from homology"/>
<dbReference type="PANTHER" id="PTHR43316:SF3">
    <property type="entry name" value="HALOACID DEHALOGENASE, TYPE II (AFU_ORTHOLOGUE AFUA_2G07750)-RELATED"/>
    <property type="match status" value="1"/>
</dbReference>
<keyword evidence="2 3" id="KW-0378">Hydrolase</keyword>
<comment type="catalytic activity">
    <reaction evidence="3">
        <text>an (S)-2-haloacid + H2O = a (2R)-2-hydroxycarboxylate + a halide anion + H(+)</text>
        <dbReference type="Rhea" id="RHEA:11192"/>
        <dbReference type="ChEBI" id="CHEBI:15377"/>
        <dbReference type="ChEBI" id="CHEBI:15378"/>
        <dbReference type="ChEBI" id="CHEBI:16042"/>
        <dbReference type="ChEBI" id="CHEBI:58314"/>
        <dbReference type="ChEBI" id="CHEBI:137405"/>
        <dbReference type="EC" id="3.8.1.2"/>
    </reaction>
</comment>
<reference evidence="4" key="2">
    <citation type="submission" date="2020-09" db="EMBL/GenBank/DDBJ databases">
        <authorList>
            <person name="Sun Q."/>
            <person name="Zhou Y."/>
        </authorList>
    </citation>
    <scope>NUCLEOTIDE SEQUENCE</scope>
    <source>
        <strain evidence="4">CGMCC 1.15367</strain>
    </source>
</reference>
<evidence type="ECO:0000313" key="5">
    <source>
        <dbReference type="Proteomes" id="UP000644699"/>
    </source>
</evidence>
<dbReference type="GO" id="GO:0018784">
    <property type="term" value="F:(S)-2-haloacid dehalogenase activity"/>
    <property type="evidence" value="ECO:0007669"/>
    <property type="project" value="UniProtKB-UniRule"/>
</dbReference>
<dbReference type="AlphaFoldDB" id="A0A916ZYD1"/>
<dbReference type="NCBIfam" id="TIGR01428">
    <property type="entry name" value="HAD_type_II"/>
    <property type="match status" value="1"/>
</dbReference>
<dbReference type="InterPro" id="IPR051540">
    <property type="entry name" value="S-2-haloacid_dehalogenase"/>
</dbReference>
<comment type="caution">
    <text evidence="4">The sequence shown here is derived from an EMBL/GenBank/DDBJ whole genome shotgun (WGS) entry which is preliminary data.</text>
</comment>
<sequence length="224" mass="23491">MPTRPQAVAFDIIDTVFRLDALGPALAAHGLAVPDVETLYAALLRDAMALASAGGFAPLPEILGGALDQLRVHRGLRPSAEAREAVAGAMKELEPFADAGAAFRRLKDGGIAVHALSNGARSATEALLARAGFAELFTAVHSVEGAKTYKPHPAIYRAAIAAIGLAPQEVMLVATHAWDCHGAKRAGMTAGFVRRGQDWPKAFDRPDVTGEDLLDTAEAILRLA</sequence>
<accession>A0A916ZYD1</accession>
<evidence type="ECO:0000256" key="1">
    <source>
        <dbReference type="ARBA" id="ARBA00008106"/>
    </source>
</evidence>
<reference evidence="4" key="1">
    <citation type="journal article" date="2014" name="Int. J. Syst. Evol. Microbiol.">
        <title>Complete genome sequence of Corynebacterium casei LMG S-19264T (=DSM 44701T), isolated from a smear-ripened cheese.</title>
        <authorList>
            <consortium name="US DOE Joint Genome Institute (JGI-PGF)"/>
            <person name="Walter F."/>
            <person name="Albersmeier A."/>
            <person name="Kalinowski J."/>
            <person name="Ruckert C."/>
        </authorList>
    </citation>
    <scope>NUCLEOTIDE SEQUENCE</scope>
    <source>
        <strain evidence="4">CGMCC 1.15367</strain>
    </source>
</reference>
<protein>
    <recommendedName>
        <fullName evidence="3">(S)-2-haloacid dehalogenase</fullName>
        <ecNumber evidence="3">3.8.1.2</ecNumber>
    </recommendedName>
    <alternativeName>
        <fullName evidence="3">2-haloalkanoic acid dehalogenase</fullName>
    </alternativeName>
    <alternativeName>
        <fullName evidence="3">Halocarboxylic acid halidohydrolase</fullName>
    </alternativeName>
    <alternativeName>
        <fullName evidence="3">L-2-haloacid dehalogenase</fullName>
    </alternativeName>
</protein>
<dbReference type="InterPro" id="IPR006439">
    <property type="entry name" value="HAD-SF_hydro_IA"/>
</dbReference>
<dbReference type="InterPro" id="IPR023198">
    <property type="entry name" value="PGP-like_dom2"/>
</dbReference>
<dbReference type="RefSeq" id="WP_188912114.1">
    <property type="nucleotide sequence ID" value="NZ_BMIQ01000008.1"/>
</dbReference>
<dbReference type="NCBIfam" id="TIGR01493">
    <property type="entry name" value="HAD-SF-IA-v2"/>
    <property type="match status" value="1"/>
</dbReference>
<dbReference type="PRINTS" id="PR00413">
    <property type="entry name" value="HADHALOGNASE"/>
</dbReference>
<comment type="function">
    <text evidence="3">Catalyzes the hydrolytic dehalogenation of small (S)-2-haloalkanoic acids to yield the corresponding (R)-2-hydroxyalkanoic acids.</text>
</comment>
<dbReference type="EMBL" id="BMIQ01000008">
    <property type="protein sequence ID" value="GGE19024.1"/>
    <property type="molecule type" value="Genomic_DNA"/>
</dbReference>
<dbReference type="PANTHER" id="PTHR43316">
    <property type="entry name" value="HYDROLASE, HALOACID DELAHOGENASE-RELATED"/>
    <property type="match status" value="1"/>
</dbReference>
<dbReference type="Proteomes" id="UP000644699">
    <property type="component" value="Unassembled WGS sequence"/>
</dbReference>
<evidence type="ECO:0000256" key="2">
    <source>
        <dbReference type="ARBA" id="ARBA00022801"/>
    </source>
</evidence>
<comment type="similarity">
    <text evidence="1 3">Belongs to the HAD-like hydrolase superfamily. S-2-haloalkanoic acid dehalogenase family.</text>
</comment>
<evidence type="ECO:0000313" key="4">
    <source>
        <dbReference type="EMBL" id="GGE19024.1"/>
    </source>
</evidence>
<organism evidence="4 5">
    <name type="scientific">Aureimonas endophytica</name>
    <dbReference type="NCBI Taxonomy" id="2027858"/>
    <lineage>
        <taxon>Bacteria</taxon>
        <taxon>Pseudomonadati</taxon>
        <taxon>Pseudomonadota</taxon>
        <taxon>Alphaproteobacteria</taxon>
        <taxon>Hyphomicrobiales</taxon>
        <taxon>Aurantimonadaceae</taxon>
        <taxon>Aureimonas</taxon>
    </lineage>
</organism>
<gene>
    <name evidence="4" type="primary">chd1</name>
    <name evidence="4" type="ORF">GCM10011390_42740</name>
</gene>
<dbReference type="Gene3D" id="1.10.150.240">
    <property type="entry name" value="Putative phosphatase, domain 2"/>
    <property type="match status" value="1"/>
</dbReference>
<dbReference type="SUPFAM" id="SSF56784">
    <property type="entry name" value="HAD-like"/>
    <property type="match status" value="1"/>
</dbReference>
<dbReference type="InterPro" id="IPR023214">
    <property type="entry name" value="HAD_sf"/>
</dbReference>
<dbReference type="Gene3D" id="3.40.50.1000">
    <property type="entry name" value="HAD superfamily/HAD-like"/>
    <property type="match status" value="1"/>
</dbReference>